<evidence type="ECO:0000313" key="1">
    <source>
        <dbReference type="EMBL" id="MDB7084218.1"/>
    </source>
</evidence>
<gene>
    <name evidence="1" type="ORF">PM738_10425</name>
</gene>
<protein>
    <submittedName>
        <fullName evidence="1">Uncharacterized protein</fullName>
    </submittedName>
</protein>
<evidence type="ECO:0000313" key="2">
    <source>
        <dbReference type="Proteomes" id="UP001211987"/>
    </source>
</evidence>
<dbReference type="RefSeq" id="WP_272018917.1">
    <property type="nucleotide sequence ID" value="NZ_JAQLKE010000015.1"/>
</dbReference>
<dbReference type="Proteomes" id="UP001211987">
    <property type="component" value="Unassembled WGS sequence"/>
</dbReference>
<sequence>MKLFKRLLKYFSRLEKEEIIDLTPIVEDKYNEVAIGNLVWALMPLSDDELERIEESHRIRPYLVVAKDENYFYGYYCSTKQKSRYLATFKLDKNIYDHRKNTYVYLTNTYKIPRTNFRDIYNRIEINNLIMIERKLIVNSRYLEGLIHFDVPIIYCVGDIIRVDDQLYYIYQTDNSNLYVNKTEFVREAALRYEFDYSETIIFDCKKSYELVNMLSPKHIEIVYENKRKYKHEQKRKQVKQYKNVFNYPRGSVFEDCNGDKIIYLYSRSNHHYGINTKINEFFPYICDIQNIEKANIIGTINDGKMMIMLERLLDQNINPHNIVTMIYQEIMDERPISRV</sequence>
<dbReference type="EMBL" id="JAQLKE010000015">
    <property type="protein sequence ID" value="MDB7084218.1"/>
    <property type="molecule type" value="Genomic_DNA"/>
</dbReference>
<reference evidence="1" key="1">
    <citation type="submission" date="2023-01" db="EMBL/GenBank/DDBJ databases">
        <title>Human gut microbiome strain richness.</title>
        <authorList>
            <person name="Chen-Liaw A."/>
        </authorList>
    </citation>
    <scope>NUCLEOTIDE SEQUENCE</scope>
    <source>
        <strain evidence="1">1001217st2_G6_1001217B_191108</strain>
    </source>
</reference>
<comment type="caution">
    <text evidence="1">The sequence shown here is derived from an EMBL/GenBank/DDBJ whole genome shotgun (WGS) entry which is preliminary data.</text>
</comment>
<dbReference type="AlphaFoldDB" id="A0AB35IMD5"/>
<organism evidence="1 2">
    <name type="scientific">Thomasclavelia ramosa</name>
    <dbReference type="NCBI Taxonomy" id="1547"/>
    <lineage>
        <taxon>Bacteria</taxon>
        <taxon>Bacillati</taxon>
        <taxon>Bacillota</taxon>
        <taxon>Erysipelotrichia</taxon>
        <taxon>Erysipelotrichales</taxon>
        <taxon>Coprobacillaceae</taxon>
        <taxon>Thomasclavelia</taxon>
    </lineage>
</organism>
<name>A0AB35IMD5_9FIRM</name>
<proteinExistence type="predicted"/>
<accession>A0AB35IMD5</accession>